<dbReference type="EMBL" id="CAJJDM010000057">
    <property type="protein sequence ID" value="CAD8076299.1"/>
    <property type="molecule type" value="Genomic_DNA"/>
</dbReference>
<dbReference type="CDD" id="cd05008">
    <property type="entry name" value="SIS_GlmS_GlmD_1"/>
    <property type="match status" value="1"/>
</dbReference>
<evidence type="ECO:0000256" key="2">
    <source>
        <dbReference type="ARBA" id="ARBA00012916"/>
    </source>
</evidence>
<evidence type="ECO:0000259" key="9">
    <source>
        <dbReference type="PROSITE" id="PS51464"/>
    </source>
</evidence>
<dbReference type="FunFam" id="3.60.20.10:FF:000006">
    <property type="entry name" value="Glutamine--fructose-6-phosphate aminotransferase [isomerizing]"/>
    <property type="match status" value="1"/>
</dbReference>
<dbReference type="PANTHER" id="PTHR10937:SF0">
    <property type="entry name" value="GLUTAMINE--FRUCTOSE-6-PHOSPHATE TRANSAMINASE (ISOMERIZING)"/>
    <property type="match status" value="1"/>
</dbReference>
<dbReference type="InterPro" id="IPR047084">
    <property type="entry name" value="GFAT_N"/>
</dbReference>
<dbReference type="InterPro" id="IPR001347">
    <property type="entry name" value="SIS_dom"/>
</dbReference>
<keyword evidence="4" id="KW-0032">Aminotransferase</keyword>
<dbReference type="CDD" id="cd05009">
    <property type="entry name" value="SIS_GlmS_GlmD_2"/>
    <property type="match status" value="1"/>
</dbReference>
<dbReference type="NCBIfam" id="NF001484">
    <property type="entry name" value="PRK00331.1"/>
    <property type="match status" value="1"/>
</dbReference>
<keyword evidence="6" id="KW-0677">Repeat</keyword>
<dbReference type="PROSITE" id="PS51464">
    <property type="entry name" value="SIS"/>
    <property type="match status" value="2"/>
</dbReference>
<dbReference type="GO" id="GO:0004360">
    <property type="term" value="F:glutamine-fructose-6-phosphate transaminase (isomerizing) activity"/>
    <property type="evidence" value="ECO:0007669"/>
    <property type="project" value="UniProtKB-EC"/>
</dbReference>
<sequence>MFKKLFALGLGGSLINYSIKCCGIIGVLTTEDNAEKVIFEGVQLLQNRGYDSAGIGTINKQKELIISKHASDQINKIDCFVKLNQELQKHIQSQVGIGHTRWATCGSKTDNNAHPHSDITKRIALVHNGTLENYVELKEELIQKGIQFTSETDSEVIAQLIGLEIQKHNFLEAVESVLTKLRGQWGLAVIDRENPAQMIVCRQGSPLLVGYAANSIFVASEKIAFEKYTQNYIALQDGEVMLLQLENRNQLYNQIKHRLIFNENQEVEQIHLKPKQPYQTFFEMEINEQPNSLLRCLGNGARLAGFSDCSKLGGLDMKEKELCEIKHLILIGCGSSFNAAQSVLPIFKNFRTFESVQAIEASEFQIYDLPYSQVGIIFITQSGETKDIVRVLNLAKQQGVTTIGVVNVVGSLIATNVDCGVYLNSGREVAVAASKSFTSQTTALILIGLWFSYYKEKNNYLPQNIKMKPLREKYVTQLRMLPMVFGQGIVECQASVKLVAKILQTKQSLYILGKGSNYAIAREGALKIKELTYIHAEAFASGEMKHGPLALIDSSKEKETAIILIILDDEFIQDMKLSLSEVNSRNARTIVITDSVQSLQNTMNKIDHLIQIPKIGEQLNWLLSVIVFQLLALEICYLQGIDPDKPRNLAKTVTVG</sequence>
<dbReference type="NCBIfam" id="TIGR01135">
    <property type="entry name" value="glmS"/>
    <property type="match status" value="1"/>
</dbReference>
<keyword evidence="7" id="KW-0315">Glutamine amidotransferase</keyword>
<reference evidence="10" key="1">
    <citation type="submission" date="2021-01" db="EMBL/GenBank/DDBJ databases">
        <authorList>
            <consortium name="Genoscope - CEA"/>
            <person name="William W."/>
        </authorList>
    </citation>
    <scope>NUCLEOTIDE SEQUENCE</scope>
</reference>
<dbReference type="GO" id="GO:0006487">
    <property type="term" value="P:protein N-linked glycosylation"/>
    <property type="evidence" value="ECO:0007669"/>
    <property type="project" value="TreeGrafter"/>
</dbReference>
<evidence type="ECO:0000256" key="4">
    <source>
        <dbReference type="ARBA" id="ARBA00022576"/>
    </source>
</evidence>
<comment type="caution">
    <text evidence="10">The sequence shown here is derived from an EMBL/GenBank/DDBJ whole genome shotgun (WGS) entry which is preliminary data.</text>
</comment>
<dbReference type="InterPro" id="IPR035490">
    <property type="entry name" value="GlmS/FrlB_SIS"/>
</dbReference>
<gene>
    <name evidence="10" type="ORF">PPRIM_AZ9-3.1.T0560036</name>
</gene>
<dbReference type="InterPro" id="IPR035466">
    <property type="entry name" value="GlmS/AgaS_SIS"/>
</dbReference>
<dbReference type="GO" id="GO:0006047">
    <property type="term" value="P:UDP-N-acetylglucosamine metabolic process"/>
    <property type="evidence" value="ECO:0007669"/>
    <property type="project" value="TreeGrafter"/>
</dbReference>
<evidence type="ECO:0000313" key="10">
    <source>
        <dbReference type="EMBL" id="CAD8076299.1"/>
    </source>
</evidence>
<evidence type="ECO:0000313" key="11">
    <source>
        <dbReference type="Proteomes" id="UP000688137"/>
    </source>
</evidence>
<evidence type="ECO:0000256" key="3">
    <source>
        <dbReference type="ARBA" id="ARBA00016090"/>
    </source>
</evidence>
<evidence type="ECO:0000256" key="7">
    <source>
        <dbReference type="ARBA" id="ARBA00022962"/>
    </source>
</evidence>
<dbReference type="GO" id="GO:0097367">
    <property type="term" value="F:carbohydrate derivative binding"/>
    <property type="evidence" value="ECO:0007669"/>
    <property type="project" value="InterPro"/>
</dbReference>
<evidence type="ECO:0000256" key="1">
    <source>
        <dbReference type="ARBA" id="ARBA00001031"/>
    </source>
</evidence>
<dbReference type="CDD" id="cd00714">
    <property type="entry name" value="GFAT"/>
    <property type="match status" value="1"/>
</dbReference>
<dbReference type="Pfam" id="PF13522">
    <property type="entry name" value="GATase_6"/>
    <property type="match status" value="1"/>
</dbReference>
<dbReference type="InterPro" id="IPR017932">
    <property type="entry name" value="GATase_2_dom"/>
</dbReference>
<dbReference type="Pfam" id="PF01380">
    <property type="entry name" value="SIS"/>
    <property type="match status" value="2"/>
</dbReference>
<feature type="domain" description="Glutamine amidotransferase type-2" evidence="8">
    <location>
        <begin position="22"/>
        <end position="246"/>
    </location>
</feature>
<evidence type="ECO:0000256" key="5">
    <source>
        <dbReference type="ARBA" id="ARBA00022679"/>
    </source>
</evidence>
<keyword evidence="11" id="KW-1185">Reference proteome</keyword>
<dbReference type="PANTHER" id="PTHR10937">
    <property type="entry name" value="GLUCOSAMINE--FRUCTOSE-6-PHOSPHATE AMINOTRANSFERASE, ISOMERIZING"/>
    <property type="match status" value="1"/>
</dbReference>
<keyword evidence="5" id="KW-0808">Transferase</keyword>
<feature type="domain" description="SIS" evidence="9">
    <location>
        <begin position="318"/>
        <end position="457"/>
    </location>
</feature>
<dbReference type="Proteomes" id="UP000688137">
    <property type="component" value="Unassembled WGS sequence"/>
</dbReference>
<organism evidence="10 11">
    <name type="scientific">Paramecium primaurelia</name>
    <dbReference type="NCBI Taxonomy" id="5886"/>
    <lineage>
        <taxon>Eukaryota</taxon>
        <taxon>Sar</taxon>
        <taxon>Alveolata</taxon>
        <taxon>Ciliophora</taxon>
        <taxon>Intramacronucleata</taxon>
        <taxon>Oligohymenophorea</taxon>
        <taxon>Peniculida</taxon>
        <taxon>Parameciidae</taxon>
        <taxon>Paramecium</taxon>
    </lineage>
</organism>
<name>A0A8S1M944_PARPR</name>
<dbReference type="EC" id="2.6.1.16" evidence="2"/>
<dbReference type="AlphaFoldDB" id="A0A8S1M944"/>
<evidence type="ECO:0000256" key="6">
    <source>
        <dbReference type="ARBA" id="ARBA00022737"/>
    </source>
</evidence>
<dbReference type="PROSITE" id="PS51278">
    <property type="entry name" value="GATASE_TYPE_2"/>
    <property type="match status" value="1"/>
</dbReference>
<evidence type="ECO:0000259" key="8">
    <source>
        <dbReference type="PROSITE" id="PS51278"/>
    </source>
</evidence>
<dbReference type="InterPro" id="IPR005855">
    <property type="entry name" value="GFAT"/>
</dbReference>
<comment type="catalytic activity">
    <reaction evidence="1">
        <text>D-fructose 6-phosphate + L-glutamine = D-glucosamine 6-phosphate + L-glutamate</text>
        <dbReference type="Rhea" id="RHEA:13237"/>
        <dbReference type="ChEBI" id="CHEBI:29985"/>
        <dbReference type="ChEBI" id="CHEBI:58359"/>
        <dbReference type="ChEBI" id="CHEBI:58725"/>
        <dbReference type="ChEBI" id="CHEBI:61527"/>
        <dbReference type="EC" id="2.6.1.16"/>
    </reaction>
</comment>
<accession>A0A8S1M944</accession>
<dbReference type="GO" id="GO:0006002">
    <property type="term" value="P:fructose 6-phosphate metabolic process"/>
    <property type="evidence" value="ECO:0007669"/>
    <property type="project" value="TreeGrafter"/>
</dbReference>
<dbReference type="OMA" id="ASEYRYA"/>
<proteinExistence type="predicted"/>
<dbReference type="FunFam" id="3.40.50.10490:FF:000036">
    <property type="entry name" value="Glutamine-fructose-6-phosphate transaminase (Isomerizing), variant"/>
    <property type="match status" value="1"/>
</dbReference>
<feature type="domain" description="SIS" evidence="9">
    <location>
        <begin position="499"/>
        <end position="646"/>
    </location>
</feature>
<protein>
    <recommendedName>
        <fullName evidence="3">Glutamine--fructose-6-phosphate aminotransferase [isomerizing]</fullName>
        <ecNumber evidence="2">2.6.1.16</ecNumber>
    </recommendedName>
</protein>